<dbReference type="EMBL" id="CP033169">
    <property type="protein sequence ID" value="AYO29768.1"/>
    <property type="molecule type" value="Genomic_DNA"/>
</dbReference>
<proteinExistence type="predicted"/>
<dbReference type="Pfam" id="PF07905">
    <property type="entry name" value="PucR"/>
    <property type="match status" value="1"/>
</dbReference>
<evidence type="ECO:0000259" key="2">
    <source>
        <dbReference type="Pfam" id="PF13556"/>
    </source>
</evidence>
<dbReference type="RefSeq" id="WP_122014137.1">
    <property type="nucleotide sequence ID" value="NZ_CP033169.1"/>
</dbReference>
<feature type="domain" description="Purine catabolism PurC-like" evidence="1">
    <location>
        <begin position="8"/>
        <end position="125"/>
    </location>
</feature>
<dbReference type="InterPro" id="IPR025736">
    <property type="entry name" value="PucR_C-HTH_dom"/>
</dbReference>
<dbReference type="PANTHER" id="PTHR33744">
    <property type="entry name" value="CARBOHYDRATE DIACID REGULATOR"/>
    <property type="match status" value="1"/>
</dbReference>
<feature type="domain" description="PucR C-terminal helix-turn-helix" evidence="2">
    <location>
        <begin position="315"/>
        <end position="357"/>
    </location>
</feature>
<dbReference type="Gene3D" id="1.10.10.2840">
    <property type="entry name" value="PucR C-terminal helix-turn-helix domain"/>
    <property type="match status" value="1"/>
</dbReference>
<dbReference type="PANTHER" id="PTHR33744:SF1">
    <property type="entry name" value="DNA-BINDING TRANSCRIPTIONAL ACTIVATOR ADER"/>
    <property type="match status" value="1"/>
</dbReference>
<evidence type="ECO:0000313" key="4">
    <source>
        <dbReference type="Proteomes" id="UP000280960"/>
    </source>
</evidence>
<dbReference type="Proteomes" id="UP000280960">
    <property type="component" value="Chromosome"/>
</dbReference>
<reference evidence="3 4" key="1">
    <citation type="submission" date="2018-10" db="EMBL/GenBank/DDBJ databases">
        <authorList>
            <person name="Zhang X."/>
        </authorList>
    </citation>
    <scope>NUCLEOTIDE SEQUENCE [LARGE SCALE GENOMIC DNA]</scope>
    <source>
        <strain evidence="3 4">SK-G1</strain>
    </source>
</reference>
<dbReference type="InterPro" id="IPR042070">
    <property type="entry name" value="PucR_C-HTH_sf"/>
</dbReference>
<keyword evidence="4" id="KW-1185">Reference proteome</keyword>
<accession>A0A3G2R3R6</accession>
<name>A0A3G2R3R6_9FIRM</name>
<evidence type="ECO:0000259" key="1">
    <source>
        <dbReference type="Pfam" id="PF07905"/>
    </source>
</evidence>
<evidence type="ECO:0000313" key="3">
    <source>
        <dbReference type="EMBL" id="AYO29768.1"/>
    </source>
</evidence>
<dbReference type="InterPro" id="IPR051448">
    <property type="entry name" value="CdaR-like_regulators"/>
</dbReference>
<gene>
    <name evidence="3" type="ORF">D2962_03330</name>
</gene>
<sequence>MGITVKEALKLKGLDRAKLIAGEKGLDRFIKRVSVIECPESPELFTEGDFFITAFFALKEDVDAQLSMIQALVDCGCSGLCVIDMYLSDLSESVKRLADKACFPVMILPNVVPYAEIITNVMDAIIQSKDDIINEMHVDTMLLPGKTAREIYETAKKINARFKEKIVAAFYENVVFSAEDILRKLKNRTDLPDHWSLLKYKSGVLVLMSFGNESKKGIDLRIDAIIKAVEGIGGKYRLGISTLHEALSEINMCIKEALLACDAARAMEDKNIVFYRDLGIYRLLMLLKNEPELKNYMSEIINPVKEYDRKYRTRLLETMISYVENDGDIARTAKALFLHVNTIRYRIEKIKEILHMEHMVGGFYEQISIAVKIHKLCR</sequence>
<protein>
    <submittedName>
        <fullName evidence="3">PucR family transcriptional regulator</fullName>
    </submittedName>
</protein>
<dbReference type="KEGG" id="bacg:D2962_03330"/>
<dbReference type="InterPro" id="IPR012914">
    <property type="entry name" value="PucR_dom"/>
</dbReference>
<organism evidence="3 4">
    <name type="scientific">Biomaibacter acetigenes</name>
    <dbReference type="NCBI Taxonomy" id="2316383"/>
    <lineage>
        <taxon>Bacteria</taxon>
        <taxon>Bacillati</taxon>
        <taxon>Bacillota</taxon>
        <taxon>Clostridia</taxon>
        <taxon>Thermosediminibacterales</taxon>
        <taxon>Tepidanaerobacteraceae</taxon>
        <taxon>Biomaibacter</taxon>
    </lineage>
</organism>
<dbReference type="Pfam" id="PF13556">
    <property type="entry name" value="HTH_30"/>
    <property type="match status" value="1"/>
</dbReference>
<dbReference type="AlphaFoldDB" id="A0A3G2R3R6"/>